<sequence>MERQNSRRRRLPRTQEPASKEPVIPHQKTRSVRTWFLMGSLIACLFMMGVYIYHPTIHLPWSHWISPLQTPPSQDLSAANRPRIELHPEDHVYRQPVTHHLNWRITSGQRRPDGVLKQIYLVNDLFPGPTIEARSGDTLLITVTNAVEEESIALHWHGIHVTNAMDGAAGVSQCPIAPGAQFIYNVTIPAGQSGTFWYHAHSGVLRGDGLYGGLVVHAPVAKSTVRGLMSRARGDAQKFNYEKELLLLIGDWYHRPAKDVLAWYKLPGNFANEPVPDSLLVNGVGHFECSMAVPARPVDCIEQLANTSFLDLDPDAAYRIRVVNTGALAGLSLGFDQESIDLIQVDSVDVKRSQQKDSNSAGVLYPGQRMDFVLRTSSHQQSSSMMVQLDQGCFKYSNPALTPDQTFPIYYHSTSISSAAEIPTPQVRTHIDLNDVPSAPSILELLPPRAQQTHVVYTKIQKMARNHNIPEGYFNQTTWKPQSDPPVPLIGLPREHWDSNQLALSTGPEAVWVDFVVNNLDEGPHPFHLHGYHFYILTTHESTYGWGSYDPFTDPYPPGLEPDPESTPETDPTTPADPSYQPYNLSRAALRDTVQIPSRGYAVLRFRADNPGVWLFHCHILWHLATGMAMVVDVMGDSAGKVAHDVSMLLGAGGRLCLA</sequence>
<reference evidence="10" key="2">
    <citation type="journal article" date="2023" name="IMA Fungus">
        <title>Comparative genomic study of the Penicillium genus elucidates a diverse pangenome and 15 lateral gene transfer events.</title>
        <authorList>
            <person name="Petersen C."/>
            <person name="Sorensen T."/>
            <person name="Nielsen M.R."/>
            <person name="Sondergaard T.E."/>
            <person name="Sorensen J.L."/>
            <person name="Fitzpatrick D.A."/>
            <person name="Frisvad J.C."/>
            <person name="Nielsen K.L."/>
        </authorList>
    </citation>
    <scope>NUCLEOTIDE SEQUENCE</scope>
    <source>
        <strain evidence="10">IBT 29864</strain>
    </source>
</reference>
<dbReference type="AlphaFoldDB" id="A0A9W9RHB3"/>
<evidence type="ECO:0000313" key="10">
    <source>
        <dbReference type="EMBL" id="KAJ5359279.1"/>
    </source>
</evidence>
<feature type="region of interest" description="Disordered" evidence="5">
    <location>
        <begin position="555"/>
        <end position="582"/>
    </location>
</feature>
<evidence type="ECO:0000256" key="1">
    <source>
        <dbReference type="ARBA" id="ARBA00010609"/>
    </source>
</evidence>
<reference evidence="10" key="1">
    <citation type="submission" date="2022-11" db="EMBL/GenBank/DDBJ databases">
        <authorList>
            <person name="Petersen C."/>
        </authorList>
    </citation>
    <scope>NUCLEOTIDE SEQUENCE</scope>
    <source>
        <strain evidence="10">IBT 29864</strain>
    </source>
</reference>
<feature type="domain" description="Plastocyanin-like" evidence="9">
    <location>
        <begin position="105"/>
        <end position="219"/>
    </location>
</feature>
<gene>
    <name evidence="10" type="ORF">N7496_011692</name>
</gene>
<evidence type="ECO:0000259" key="8">
    <source>
        <dbReference type="Pfam" id="PF07731"/>
    </source>
</evidence>
<organism evidence="10 11">
    <name type="scientific">Penicillium cataractarum</name>
    <dbReference type="NCBI Taxonomy" id="2100454"/>
    <lineage>
        <taxon>Eukaryota</taxon>
        <taxon>Fungi</taxon>
        <taxon>Dikarya</taxon>
        <taxon>Ascomycota</taxon>
        <taxon>Pezizomycotina</taxon>
        <taxon>Eurotiomycetes</taxon>
        <taxon>Eurotiomycetidae</taxon>
        <taxon>Eurotiales</taxon>
        <taxon>Aspergillaceae</taxon>
        <taxon>Penicillium</taxon>
    </lineage>
</organism>
<accession>A0A9W9RHB3</accession>
<dbReference type="Pfam" id="PF00394">
    <property type="entry name" value="Cu-oxidase"/>
    <property type="match status" value="1"/>
</dbReference>
<evidence type="ECO:0000259" key="7">
    <source>
        <dbReference type="Pfam" id="PF00394"/>
    </source>
</evidence>
<dbReference type="CDD" id="cd13910">
    <property type="entry name" value="CuRO_3_MCO_like_4"/>
    <property type="match status" value="1"/>
</dbReference>
<protein>
    <submittedName>
        <fullName evidence="10">Multicopper oxidase-domain-containing protein</fullName>
    </submittedName>
</protein>
<feature type="domain" description="Plastocyanin-like" evidence="7">
    <location>
        <begin position="245"/>
        <end position="382"/>
    </location>
</feature>
<evidence type="ECO:0000313" key="11">
    <source>
        <dbReference type="Proteomes" id="UP001147782"/>
    </source>
</evidence>
<dbReference type="Proteomes" id="UP001147782">
    <property type="component" value="Unassembled WGS sequence"/>
</dbReference>
<dbReference type="InterPro" id="IPR011707">
    <property type="entry name" value="Cu-oxidase-like_N"/>
</dbReference>
<dbReference type="Pfam" id="PF07731">
    <property type="entry name" value="Cu-oxidase_2"/>
    <property type="match status" value="1"/>
</dbReference>
<dbReference type="PANTHER" id="PTHR11709">
    <property type="entry name" value="MULTI-COPPER OXIDASE"/>
    <property type="match status" value="1"/>
</dbReference>
<dbReference type="EMBL" id="JAPZBS010000009">
    <property type="protein sequence ID" value="KAJ5359279.1"/>
    <property type="molecule type" value="Genomic_DNA"/>
</dbReference>
<evidence type="ECO:0000256" key="2">
    <source>
        <dbReference type="ARBA" id="ARBA00022723"/>
    </source>
</evidence>
<dbReference type="InterPro" id="IPR001117">
    <property type="entry name" value="Cu-oxidase_2nd"/>
</dbReference>
<keyword evidence="4" id="KW-0186">Copper</keyword>
<dbReference type="InterPro" id="IPR002355">
    <property type="entry name" value="Cu_oxidase_Cu_BS"/>
</dbReference>
<dbReference type="InterPro" id="IPR011706">
    <property type="entry name" value="Cu-oxidase_C"/>
</dbReference>
<dbReference type="GO" id="GO:0005507">
    <property type="term" value="F:copper ion binding"/>
    <property type="evidence" value="ECO:0007669"/>
    <property type="project" value="InterPro"/>
</dbReference>
<dbReference type="Gene3D" id="2.60.40.420">
    <property type="entry name" value="Cupredoxins - blue copper proteins"/>
    <property type="match status" value="3"/>
</dbReference>
<evidence type="ECO:0000256" key="5">
    <source>
        <dbReference type="SAM" id="MobiDB-lite"/>
    </source>
</evidence>
<keyword evidence="11" id="KW-1185">Reference proteome</keyword>
<evidence type="ECO:0000259" key="9">
    <source>
        <dbReference type="Pfam" id="PF07732"/>
    </source>
</evidence>
<dbReference type="InterPro" id="IPR045087">
    <property type="entry name" value="Cu-oxidase_fam"/>
</dbReference>
<dbReference type="OrthoDB" id="2121828at2759"/>
<name>A0A9W9RHB3_9EURO</name>
<feature type="transmembrane region" description="Helical" evidence="6">
    <location>
        <begin position="35"/>
        <end position="53"/>
    </location>
</feature>
<dbReference type="Pfam" id="PF07732">
    <property type="entry name" value="Cu-oxidase_3"/>
    <property type="match status" value="1"/>
</dbReference>
<feature type="domain" description="Plastocyanin-like" evidence="8">
    <location>
        <begin position="503"/>
        <end position="635"/>
    </location>
</feature>
<dbReference type="PROSITE" id="PS00079">
    <property type="entry name" value="MULTICOPPER_OXIDASE1"/>
    <property type="match status" value="1"/>
</dbReference>
<dbReference type="GO" id="GO:0016491">
    <property type="term" value="F:oxidoreductase activity"/>
    <property type="evidence" value="ECO:0007669"/>
    <property type="project" value="UniProtKB-KW"/>
</dbReference>
<feature type="compositionally biased region" description="Basic residues" evidence="5">
    <location>
        <begin position="1"/>
        <end position="12"/>
    </location>
</feature>
<dbReference type="SUPFAM" id="SSF49503">
    <property type="entry name" value="Cupredoxins"/>
    <property type="match status" value="2"/>
</dbReference>
<evidence type="ECO:0000256" key="6">
    <source>
        <dbReference type="SAM" id="Phobius"/>
    </source>
</evidence>
<keyword evidence="6" id="KW-0812">Transmembrane</keyword>
<comment type="caution">
    <text evidence="10">The sequence shown here is derived from an EMBL/GenBank/DDBJ whole genome shotgun (WGS) entry which is preliminary data.</text>
</comment>
<dbReference type="CDD" id="cd04205">
    <property type="entry name" value="CuRO_2_LCC_like"/>
    <property type="match status" value="1"/>
</dbReference>
<evidence type="ECO:0000256" key="3">
    <source>
        <dbReference type="ARBA" id="ARBA00023002"/>
    </source>
</evidence>
<dbReference type="PANTHER" id="PTHR11709:SF394">
    <property type="entry name" value="FI03373P-RELATED"/>
    <property type="match status" value="1"/>
</dbReference>
<comment type="similarity">
    <text evidence="1">Belongs to the multicopper oxidase family.</text>
</comment>
<keyword evidence="6" id="KW-1133">Transmembrane helix</keyword>
<keyword evidence="3" id="KW-0560">Oxidoreductase</keyword>
<dbReference type="InterPro" id="IPR008972">
    <property type="entry name" value="Cupredoxin"/>
</dbReference>
<keyword evidence="2" id="KW-0479">Metal-binding</keyword>
<evidence type="ECO:0000256" key="4">
    <source>
        <dbReference type="ARBA" id="ARBA00023008"/>
    </source>
</evidence>
<dbReference type="GeneID" id="81443784"/>
<proteinExistence type="inferred from homology"/>
<feature type="compositionally biased region" description="Low complexity" evidence="5">
    <location>
        <begin position="569"/>
        <end position="579"/>
    </location>
</feature>
<feature type="region of interest" description="Disordered" evidence="5">
    <location>
        <begin position="1"/>
        <end position="25"/>
    </location>
</feature>
<dbReference type="RefSeq" id="XP_056550565.1">
    <property type="nucleotide sequence ID" value="XM_056704605.1"/>
</dbReference>
<keyword evidence="6" id="KW-0472">Membrane</keyword>
<dbReference type="PROSITE" id="PS00080">
    <property type="entry name" value="MULTICOPPER_OXIDASE2"/>
    <property type="match status" value="1"/>
</dbReference>
<dbReference type="InterPro" id="IPR033138">
    <property type="entry name" value="Cu_oxidase_CS"/>
</dbReference>